<dbReference type="AlphaFoldDB" id="A0A4Y6US09"/>
<dbReference type="RefSeq" id="WP_141446954.1">
    <property type="nucleotide sequence ID" value="NZ_CP041217.1"/>
</dbReference>
<sequence>MSTVTRARAEEIMSVFAQSFLQGEYEVFLDLFHEDVRFEFPYAPDPYPKRLQGIGELRSHLEALQDLFVIHSFSDPVIHRSADGPVFTAEFEGHGTLLQSGKPYDQHYISVIELQEDRIIRYQDYWNPLSTG</sequence>
<dbReference type="Proteomes" id="UP000316968">
    <property type="component" value="Chromosome"/>
</dbReference>
<dbReference type="Pfam" id="PF12680">
    <property type="entry name" value="SnoaL_2"/>
    <property type="match status" value="1"/>
</dbReference>
<accession>A0A4Y6US09</accession>
<reference evidence="2 3" key="1">
    <citation type="submission" date="2019-06" db="EMBL/GenBank/DDBJ databases">
        <title>Saccharibacillus brassicae sp. nov., an endophytic bacterium isolated from Chinese cabbage seeds (Brassica pekinensis).</title>
        <authorList>
            <person name="Jiang L."/>
            <person name="Lee J."/>
            <person name="Kim S.W."/>
        </authorList>
    </citation>
    <scope>NUCLEOTIDE SEQUENCE [LARGE SCALE GENOMIC DNA]</scope>
    <source>
        <strain evidence="3">KCTC 43072 / ATSA2</strain>
    </source>
</reference>
<protein>
    <submittedName>
        <fullName evidence="2">Nuclear transport factor 2 family protein</fullName>
    </submittedName>
</protein>
<dbReference type="KEGG" id="saca:FFV09_06005"/>
<dbReference type="InterPro" id="IPR037401">
    <property type="entry name" value="SnoaL-like"/>
</dbReference>
<organism evidence="2 3">
    <name type="scientific">Saccharibacillus brassicae</name>
    <dbReference type="NCBI Taxonomy" id="2583377"/>
    <lineage>
        <taxon>Bacteria</taxon>
        <taxon>Bacillati</taxon>
        <taxon>Bacillota</taxon>
        <taxon>Bacilli</taxon>
        <taxon>Bacillales</taxon>
        <taxon>Paenibacillaceae</taxon>
        <taxon>Saccharibacillus</taxon>
    </lineage>
</organism>
<feature type="domain" description="SnoaL-like" evidence="1">
    <location>
        <begin position="18"/>
        <end position="122"/>
    </location>
</feature>
<dbReference type="Gene3D" id="3.10.450.50">
    <property type="match status" value="1"/>
</dbReference>
<dbReference type="EMBL" id="CP041217">
    <property type="protein sequence ID" value="QDH20452.1"/>
    <property type="molecule type" value="Genomic_DNA"/>
</dbReference>
<dbReference type="SUPFAM" id="SSF54427">
    <property type="entry name" value="NTF2-like"/>
    <property type="match status" value="1"/>
</dbReference>
<evidence type="ECO:0000313" key="2">
    <source>
        <dbReference type="EMBL" id="QDH20452.1"/>
    </source>
</evidence>
<gene>
    <name evidence="2" type="ORF">FFV09_06005</name>
</gene>
<keyword evidence="3" id="KW-1185">Reference proteome</keyword>
<name>A0A4Y6US09_SACBS</name>
<evidence type="ECO:0000313" key="3">
    <source>
        <dbReference type="Proteomes" id="UP000316968"/>
    </source>
</evidence>
<dbReference type="InterPro" id="IPR032710">
    <property type="entry name" value="NTF2-like_dom_sf"/>
</dbReference>
<evidence type="ECO:0000259" key="1">
    <source>
        <dbReference type="Pfam" id="PF12680"/>
    </source>
</evidence>
<proteinExistence type="predicted"/>
<dbReference type="OrthoDB" id="2083380at2"/>